<protein>
    <submittedName>
        <fullName evidence="1">Erythromycin esterase family protein</fullName>
    </submittedName>
</protein>
<comment type="caution">
    <text evidence="1">The sequence shown here is derived from an EMBL/GenBank/DDBJ whole genome shotgun (WGS) entry which is preliminary data.</text>
</comment>
<reference evidence="1 2" key="1">
    <citation type="journal article" date="2019" name="Int. J. Syst. Evol. Microbiol.">
        <title>The Global Catalogue of Microorganisms (GCM) 10K type strain sequencing project: providing services to taxonomists for standard genome sequencing and annotation.</title>
        <authorList>
            <consortium name="The Broad Institute Genomics Platform"/>
            <consortium name="The Broad Institute Genome Sequencing Center for Infectious Disease"/>
            <person name="Wu L."/>
            <person name="Ma J."/>
        </authorList>
    </citation>
    <scope>NUCLEOTIDE SEQUENCE [LARGE SCALE GENOMIC DNA]</scope>
    <source>
        <strain evidence="1 2">JCM 10425</strain>
    </source>
</reference>
<dbReference type="Proteomes" id="UP001500967">
    <property type="component" value="Unassembled WGS sequence"/>
</dbReference>
<dbReference type="Gene3D" id="1.20.1440.30">
    <property type="entry name" value="Biosynthetic Protein domain"/>
    <property type="match status" value="1"/>
</dbReference>
<dbReference type="Gene3D" id="3.30.1870.10">
    <property type="entry name" value="EreA-like, domain 2"/>
    <property type="match status" value="1"/>
</dbReference>
<dbReference type="SUPFAM" id="SSF159501">
    <property type="entry name" value="EreA/ChaN-like"/>
    <property type="match status" value="1"/>
</dbReference>
<accession>A0ABN0UFZ9</accession>
<gene>
    <name evidence="1" type="ORF">GCM10009539_38130</name>
</gene>
<dbReference type="PANTHER" id="PTHR31299">
    <property type="entry name" value="ESTERASE, PUTATIVE (AFU_ORTHOLOGUE AFUA_1G05850)-RELATED"/>
    <property type="match status" value="1"/>
</dbReference>
<dbReference type="RefSeq" id="WP_344650196.1">
    <property type="nucleotide sequence ID" value="NZ_BAAAGX010000015.1"/>
</dbReference>
<keyword evidence="2" id="KW-1185">Reference proteome</keyword>
<dbReference type="InterPro" id="IPR007815">
    <property type="entry name" value="Emycin_Estase"/>
</dbReference>
<dbReference type="PANTHER" id="PTHR31299:SF0">
    <property type="entry name" value="ESTERASE, PUTATIVE (AFU_ORTHOLOGUE AFUA_1G05850)-RELATED"/>
    <property type="match status" value="1"/>
</dbReference>
<organism evidence="1 2">
    <name type="scientific">Cryptosporangium japonicum</name>
    <dbReference type="NCBI Taxonomy" id="80872"/>
    <lineage>
        <taxon>Bacteria</taxon>
        <taxon>Bacillati</taxon>
        <taxon>Actinomycetota</taxon>
        <taxon>Actinomycetes</taxon>
        <taxon>Cryptosporangiales</taxon>
        <taxon>Cryptosporangiaceae</taxon>
        <taxon>Cryptosporangium</taxon>
    </lineage>
</organism>
<dbReference type="Pfam" id="PF05139">
    <property type="entry name" value="Erythro_esteras"/>
    <property type="match status" value="1"/>
</dbReference>
<dbReference type="Gene3D" id="3.40.1660.10">
    <property type="entry name" value="EreA-like (biosynthetic domain)"/>
    <property type="match status" value="1"/>
</dbReference>
<sequence>MFTAYVTDNFHPLSTEEPVFPLDDLTGVRVVAIGESAHWVPEYTQLRHRLLRSLASRGGPVVFALESGFSEGRLVSEWLAGGPGDVRAVADEGLTYRMGRCAEMRAQLTWARSAGVAYAGLDLPGSAATPLPTLRRLPAEFPFVDELITRTEKFASEHALHTYAAYAALDEADRDALTARWASLSAWADVQVPGLDPVVRHEVRLGVLFDQMLRGHATRSALAAAARDRALAETVFWLLDYHPDATIVLGAANGHLQRTPISVPGLRVSPAGHHLAARLGSAYLAVAVTAVAGRTPTRRPSPSAPGGVEIAVADLEPPRPDAIEAALPHRLGRLDLRGARGLPDAPTAIRVQDTYLEGPVADAYDVVVGVPSTTVSEWLET</sequence>
<name>A0ABN0UFZ9_9ACTN</name>
<dbReference type="EMBL" id="BAAAGX010000015">
    <property type="protein sequence ID" value="GAA0249269.1"/>
    <property type="molecule type" value="Genomic_DNA"/>
</dbReference>
<dbReference type="InterPro" id="IPR052036">
    <property type="entry name" value="Hydrolase/PRTase-associated"/>
</dbReference>
<evidence type="ECO:0000313" key="1">
    <source>
        <dbReference type="EMBL" id="GAA0249269.1"/>
    </source>
</evidence>
<proteinExistence type="predicted"/>
<dbReference type="CDD" id="cd14728">
    <property type="entry name" value="Ere-like"/>
    <property type="match status" value="1"/>
</dbReference>
<evidence type="ECO:0000313" key="2">
    <source>
        <dbReference type="Proteomes" id="UP001500967"/>
    </source>
</evidence>